<name>A0A4Y7TFX2_COPMI</name>
<protein>
    <recommendedName>
        <fullName evidence="2">protein-tyrosine-phosphatase</fullName>
        <ecNumber evidence="2">3.1.3.48</ecNumber>
    </recommendedName>
</protein>
<dbReference type="PROSITE" id="PS00383">
    <property type="entry name" value="TYR_PHOSPHATASE_1"/>
    <property type="match status" value="1"/>
</dbReference>
<dbReference type="PROSITE" id="PS50054">
    <property type="entry name" value="TYR_PHOSPHATASE_DUAL"/>
    <property type="match status" value="1"/>
</dbReference>
<reference evidence="7 8" key="1">
    <citation type="journal article" date="2019" name="Nat. Ecol. Evol.">
        <title>Megaphylogeny resolves global patterns of mushroom evolution.</title>
        <authorList>
            <person name="Varga T."/>
            <person name="Krizsan K."/>
            <person name="Foldi C."/>
            <person name="Dima B."/>
            <person name="Sanchez-Garcia M."/>
            <person name="Sanchez-Ramirez S."/>
            <person name="Szollosi G.J."/>
            <person name="Szarkandi J.G."/>
            <person name="Papp V."/>
            <person name="Albert L."/>
            <person name="Andreopoulos W."/>
            <person name="Angelini C."/>
            <person name="Antonin V."/>
            <person name="Barry K.W."/>
            <person name="Bougher N.L."/>
            <person name="Buchanan P."/>
            <person name="Buyck B."/>
            <person name="Bense V."/>
            <person name="Catcheside P."/>
            <person name="Chovatia M."/>
            <person name="Cooper J."/>
            <person name="Damon W."/>
            <person name="Desjardin D."/>
            <person name="Finy P."/>
            <person name="Geml J."/>
            <person name="Haridas S."/>
            <person name="Hughes K."/>
            <person name="Justo A."/>
            <person name="Karasinski D."/>
            <person name="Kautmanova I."/>
            <person name="Kiss B."/>
            <person name="Kocsube S."/>
            <person name="Kotiranta H."/>
            <person name="LaButti K.M."/>
            <person name="Lechner B.E."/>
            <person name="Liimatainen K."/>
            <person name="Lipzen A."/>
            <person name="Lukacs Z."/>
            <person name="Mihaltcheva S."/>
            <person name="Morgado L.N."/>
            <person name="Niskanen T."/>
            <person name="Noordeloos M.E."/>
            <person name="Ohm R.A."/>
            <person name="Ortiz-Santana B."/>
            <person name="Ovrebo C."/>
            <person name="Racz N."/>
            <person name="Riley R."/>
            <person name="Savchenko A."/>
            <person name="Shiryaev A."/>
            <person name="Soop K."/>
            <person name="Spirin V."/>
            <person name="Szebenyi C."/>
            <person name="Tomsovsky M."/>
            <person name="Tulloss R.E."/>
            <person name="Uehling J."/>
            <person name="Grigoriev I.V."/>
            <person name="Vagvolgyi C."/>
            <person name="Papp T."/>
            <person name="Martin F.M."/>
            <person name="Miettinen O."/>
            <person name="Hibbett D.S."/>
            <person name="Nagy L.G."/>
        </authorList>
    </citation>
    <scope>NUCLEOTIDE SEQUENCE [LARGE SCALE GENOMIC DNA]</scope>
    <source>
        <strain evidence="7 8">FP101781</strain>
    </source>
</reference>
<dbReference type="PANTHER" id="PTHR10159:SF519">
    <property type="entry name" value="DUAL SPECIFICITY PROTEIN PHOSPHATASE MPK3"/>
    <property type="match status" value="1"/>
</dbReference>
<dbReference type="CDD" id="cd14498">
    <property type="entry name" value="DSP"/>
    <property type="match status" value="1"/>
</dbReference>
<dbReference type="InterPro" id="IPR000340">
    <property type="entry name" value="Dual-sp_phosphatase_cat-dom"/>
</dbReference>
<dbReference type="Gene3D" id="3.90.190.10">
    <property type="entry name" value="Protein tyrosine phosphatase superfamily"/>
    <property type="match status" value="1"/>
</dbReference>
<evidence type="ECO:0000259" key="5">
    <source>
        <dbReference type="PROSITE" id="PS50054"/>
    </source>
</evidence>
<accession>A0A4Y7TFX2</accession>
<dbReference type="SUPFAM" id="SSF52799">
    <property type="entry name" value="(Phosphotyrosine protein) phosphatases II"/>
    <property type="match status" value="1"/>
</dbReference>
<evidence type="ECO:0000313" key="7">
    <source>
        <dbReference type="EMBL" id="TEB33066.1"/>
    </source>
</evidence>
<keyword evidence="3" id="KW-0378">Hydrolase</keyword>
<dbReference type="EMBL" id="QPFP01000013">
    <property type="protein sequence ID" value="TEB33066.1"/>
    <property type="molecule type" value="Genomic_DNA"/>
</dbReference>
<dbReference type="PANTHER" id="PTHR10159">
    <property type="entry name" value="DUAL SPECIFICITY PROTEIN PHOSPHATASE"/>
    <property type="match status" value="1"/>
</dbReference>
<comment type="similarity">
    <text evidence="1">Belongs to the protein-tyrosine phosphatase family. Non-receptor class dual specificity subfamily.</text>
</comment>
<proteinExistence type="inferred from homology"/>
<evidence type="ECO:0000256" key="3">
    <source>
        <dbReference type="ARBA" id="ARBA00022801"/>
    </source>
</evidence>
<dbReference type="GO" id="GO:0004725">
    <property type="term" value="F:protein tyrosine phosphatase activity"/>
    <property type="evidence" value="ECO:0007669"/>
    <property type="project" value="UniProtKB-EC"/>
</dbReference>
<evidence type="ECO:0000256" key="1">
    <source>
        <dbReference type="ARBA" id="ARBA00008601"/>
    </source>
</evidence>
<dbReference type="Pfam" id="PF00782">
    <property type="entry name" value="DSPc"/>
    <property type="match status" value="1"/>
</dbReference>
<evidence type="ECO:0000256" key="4">
    <source>
        <dbReference type="ARBA" id="ARBA00022912"/>
    </source>
</evidence>
<dbReference type="EC" id="3.1.3.48" evidence="2"/>
<keyword evidence="8" id="KW-1185">Reference proteome</keyword>
<sequence length="241" mass="26161">MSLVAAIARARATLGSPSSAPSSGRPPWSRGASEITPQLYLSDLWTACDVEEVEKLGITHIVSVIEHRPALPDTVPIGRRHQIFIADRGDANIFVHFEKSTKFIKEALEDEGNKVLVHCQQGISRSATIVCAYICATQGLEAVDAIEYVQARRSIVCPNAGFRVQLAKYCRPFVRASYKPKPATLSSDIANRIRSLFPNKVVKKAKSQTTITVVEDVGSGKSEAEVLVDQAVERAFGASSP</sequence>
<dbReference type="OrthoDB" id="2017893at2759"/>
<evidence type="ECO:0000313" key="8">
    <source>
        <dbReference type="Proteomes" id="UP000298030"/>
    </source>
</evidence>
<dbReference type="GO" id="GO:0005737">
    <property type="term" value="C:cytoplasm"/>
    <property type="evidence" value="ECO:0007669"/>
    <property type="project" value="TreeGrafter"/>
</dbReference>
<dbReference type="SMART" id="SM00195">
    <property type="entry name" value="DSPc"/>
    <property type="match status" value="1"/>
</dbReference>
<organism evidence="7 8">
    <name type="scientific">Coprinellus micaceus</name>
    <name type="common">Glistening ink-cap mushroom</name>
    <name type="synonym">Coprinus micaceus</name>
    <dbReference type="NCBI Taxonomy" id="71717"/>
    <lineage>
        <taxon>Eukaryota</taxon>
        <taxon>Fungi</taxon>
        <taxon>Dikarya</taxon>
        <taxon>Basidiomycota</taxon>
        <taxon>Agaricomycotina</taxon>
        <taxon>Agaricomycetes</taxon>
        <taxon>Agaricomycetidae</taxon>
        <taxon>Agaricales</taxon>
        <taxon>Agaricineae</taxon>
        <taxon>Psathyrellaceae</taxon>
        <taxon>Coprinellus</taxon>
    </lineage>
</organism>
<evidence type="ECO:0000259" key="6">
    <source>
        <dbReference type="PROSITE" id="PS50056"/>
    </source>
</evidence>
<dbReference type="AlphaFoldDB" id="A0A4Y7TFX2"/>
<dbReference type="InterPro" id="IPR029021">
    <property type="entry name" value="Prot-tyrosine_phosphatase-like"/>
</dbReference>
<gene>
    <name evidence="7" type="ORF">FA13DRAFT_1790126</name>
</gene>
<dbReference type="STRING" id="71717.A0A4Y7TFX2"/>
<dbReference type="InterPro" id="IPR016130">
    <property type="entry name" value="Tyr_Pase_AS"/>
</dbReference>
<evidence type="ECO:0000256" key="2">
    <source>
        <dbReference type="ARBA" id="ARBA00013064"/>
    </source>
</evidence>
<dbReference type="InterPro" id="IPR020422">
    <property type="entry name" value="TYR_PHOSPHATASE_DUAL_dom"/>
</dbReference>
<dbReference type="PROSITE" id="PS50056">
    <property type="entry name" value="TYR_PHOSPHATASE_2"/>
    <property type="match status" value="1"/>
</dbReference>
<dbReference type="Proteomes" id="UP000298030">
    <property type="component" value="Unassembled WGS sequence"/>
</dbReference>
<feature type="domain" description="Tyrosine specific protein phosphatases" evidence="6">
    <location>
        <begin position="95"/>
        <end position="153"/>
    </location>
</feature>
<comment type="caution">
    <text evidence="7">The sequence shown here is derived from an EMBL/GenBank/DDBJ whole genome shotgun (WGS) entry which is preliminary data.</text>
</comment>
<dbReference type="GO" id="GO:0043409">
    <property type="term" value="P:negative regulation of MAPK cascade"/>
    <property type="evidence" value="ECO:0007669"/>
    <property type="project" value="TreeGrafter"/>
</dbReference>
<keyword evidence="4" id="KW-0904">Protein phosphatase</keyword>
<dbReference type="InterPro" id="IPR000387">
    <property type="entry name" value="Tyr_Pase_dom"/>
</dbReference>
<feature type="domain" description="Tyrosine-protein phosphatase" evidence="5">
    <location>
        <begin position="31"/>
        <end position="175"/>
    </location>
</feature>